<sequence length="411" mass="46953">MASQPDFKPSYGDDDLAFASYGRAAPQTYTVGAPQPEHRRDPSYPLQKAHFSSKNSDDTSHDLVPVAYPPRPPEKDVDGRSLWQRILPESMACRLYVLTVLIETTIDLIIEGELLLQINKNDLGNQQTGKFAANQMPVYLSIFALAHVFQFVLAVDAVYTRNTLQFICLTIFNALFLAYAVIQIGEIRELNLSQTGHVPINVLTTIIPIVIAVAEVAYIALGWKIYDEFGWKVYKFLGADRRIKKMYANYQIYDCLVKFDVFFWVGFSVQFIWLVLLDHDWEFFVTCAALPLSLVLLVEGHLAARHENKWMMLTFIAGCFGAMLYFFYKLIKVLRFRKTQDFLLVWKTLTIFSVIAIILLVVTIVFSVLVLRNFGRGLKDALMRKSMGHIRDGSQQHRRAASQNPNRMSID</sequence>
<feature type="transmembrane region" description="Helical" evidence="2">
    <location>
        <begin position="310"/>
        <end position="328"/>
    </location>
</feature>
<gene>
    <name evidence="3" type="ORF">R3P38DRAFT_3339706</name>
</gene>
<dbReference type="Proteomes" id="UP001362999">
    <property type="component" value="Unassembled WGS sequence"/>
</dbReference>
<feature type="transmembrane region" description="Helical" evidence="2">
    <location>
        <begin position="205"/>
        <end position="226"/>
    </location>
</feature>
<feature type="transmembrane region" description="Helical" evidence="2">
    <location>
        <begin position="166"/>
        <end position="185"/>
    </location>
</feature>
<dbReference type="GO" id="GO:0005794">
    <property type="term" value="C:Golgi apparatus"/>
    <property type="evidence" value="ECO:0007669"/>
    <property type="project" value="TreeGrafter"/>
</dbReference>
<keyword evidence="2" id="KW-1133">Transmembrane helix</keyword>
<evidence type="ECO:0000313" key="4">
    <source>
        <dbReference type="Proteomes" id="UP001362999"/>
    </source>
</evidence>
<name>A0AAW0EJJ8_9AGAR</name>
<dbReference type="PANTHER" id="PTHR34391">
    <property type="entry name" value="UPF0658 GOLGI APPARATUS MEMBRANE PROTEIN C1952.10C-RELATED"/>
    <property type="match status" value="1"/>
</dbReference>
<feature type="region of interest" description="Disordered" evidence="1">
    <location>
        <begin position="389"/>
        <end position="411"/>
    </location>
</feature>
<feature type="transmembrane region" description="Helical" evidence="2">
    <location>
        <begin position="247"/>
        <end position="275"/>
    </location>
</feature>
<organism evidence="3 4">
    <name type="scientific">Favolaschia claudopus</name>
    <dbReference type="NCBI Taxonomy" id="2862362"/>
    <lineage>
        <taxon>Eukaryota</taxon>
        <taxon>Fungi</taxon>
        <taxon>Dikarya</taxon>
        <taxon>Basidiomycota</taxon>
        <taxon>Agaricomycotina</taxon>
        <taxon>Agaricomycetes</taxon>
        <taxon>Agaricomycetidae</taxon>
        <taxon>Agaricales</taxon>
        <taxon>Marasmiineae</taxon>
        <taxon>Mycenaceae</taxon>
        <taxon>Favolaschia</taxon>
    </lineage>
</organism>
<keyword evidence="2" id="KW-0472">Membrane</keyword>
<reference evidence="3 4" key="1">
    <citation type="journal article" date="2024" name="J Genomics">
        <title>Draft genome sequencing and assembly of Favolaschia claudopus CIRM-BRFM 2984 isolated from oak limbs.</title>
        <authorList>
            <person name="Navarro D."/>
            <person name="Drula E."/>
            <person name="Chaduli D."/>
            <person name="Cazenave R."/>
            <person name="Ahrendt S."/>
            <person name="Wang J."/>
            <person name="Lipzen A."/>
            <person name="Daum C."/>
            <person name="Barry K."/>
            <person name="Grigoriev I.V."/>
            <person name="Favel A."/>
            <person name="Rosso M.N."/>
            <person name="Martin F."/>
        </authorList>
    </citation>
    <scope>NUCLEOTIDE SEQUENCE [LARGE SCALE GENOMIC DNA]</scope>
    <source>
        <strain evidence="3 4">CIRM-BRFM 2984</strain>
    </source>
</reference>
<comment type="caution">
    <text evidence="3">The sequence shown here is derived from an EMBL/GenBank/DDBJ whole genome shotgun (WGS) entry which is preliminary data.</text>
</comment>
<dbReference type="EMBL" id="JAWWNJ010000001">
    <property type="protein sequence ID" value="KAK7064403.1"/>
    <property type="molecule type" value="Genomic_DNA"/>
</dbReference>
<dbReference type="InterPro" id="IPR040410">
    <property type="entry name" value="UPF0658_Golgi"/>
</dbReference>
<evidence type="ECO:0000313" key="3">
    <source>
        <dbReference type="EMBL" id="KAK7064403.1"/>
    </source>
</evidence>
<keyword evidence="4" id="KW-1185">Reference proteome</keyword>
<feature type="region of interest" description="Disordered" evidence="1">
    <location>
        <begin position="27"/>
        <end position="78"/>
    </location>
</feature>
<feature type="transmembrane region" description="Helical" evidence="2">
    <location>
        <begin position="138"/>
        <end position="159"/>
    </location>
</feature>
<proteinExistence type="predicted"/>
<accession>A0AAW0EJJ8</accession>
<evidence type="ECO:0000256" key="2">
    <source>
        <dbReference type="SAM" id="Phobius"/>
    </source>
</evidence>
<keyword evidence="2" id="KW-0812">Transmembrane</keyword>
<dbReference type="AlphaFoldDB" id="A0AAW0EJJ8"/>
<evidence type="ECO:0000256" key="1">
    <source>
        <dbReference type="SAM" id="MobiDB-lite"/>
    </source>
</evidence>
<feature type="transmembrane region" description="Helical" evidence="2">
    <location>
        <begin position="348"/>
        <end position="371"/>
    </location>
</feature>
<feature type="compositionally biased region" description="Polar residues" evidence="1">
    <location>
        <begin position="401"/>
        <end position="411"/>
    </location>
</feature>
<protein>
    <submittedName>
        <fullName evidence="3">UPF0658 Golgi apparatus membrane protein</fullName>
    </submittedName>
</protein>
<dbReference type="PANTHER" id="PTHR34391:SF2">
    <property type="entry name" value="TRP C-TERMINAL DOMAIN-CONTAINING PROTEIN"/>
    <property type="match status" value="1"/>
</dbReference>
<feature type="transmembrane region" description="Helical" evidence="2">
    <location>
        <begin position="281"/>
        <end position="298"/>
    </location>
</feature>